<evidence type="ECO:0000256" key="7">
    <source>
        <dbReference type="ARBA" id="ARBA00023270"/>
    </source>
</evidence>
<evidence type="ECO:0000313" key="10">
    <source>
        <dbReference type="EMBL" id="OGZ96107.1"/>
    </source>
</evidence>
<comment type="cofactor">
    <cofactor evidence="9">
        <name>pyruvate</name>
        <dbReference type="ChEBI" id="CHEBI:15361"/>
    </cofactor>
    <text evidence="9">Binds 1 pyruvoyl group covalently per subunit.</text>
</comment>
<feature type="active site" description="Proton donor; for catalytic activity" evidence="9">
    <location>
        <position position="95"/>
    </location>
</feature>
<dbReference type="PANTHER" id="PTHR33866">
    <property type="entry name" value="S-ADENOSYLMETHIONINE DECARBOXYLASE PROENZYME"/>
    <property type="match status" value="1"/>
</dbReference>
<evidence type="ECO:0000256" key="8">
    <source>
        <dbReference type="ARBA" id="ARBA00023317"/>
    </source>
</evidence>
<keyword evidence="9" id="KW-0949">S-adenosyl-L-methionine</keyword>
<keyword evidence="3 9" id="KW-0745">Spermidine biosynthesis</keyword>
<dbReference type="NCBIfam" id="TIGR03330">
    <property type="entry name" value="SAM_DCase_Bsu"/>
    <property type="match status" value="1"/>
</dbReference>
<dbReference type="GO" id="GO:0005829">
    <property type="term" value="C:cytosol"/>
    <property type="evidence" value="ECO:0007669"/>
    <property type="project" value="TreeGrafter"/>
</dbReference>
<keyword evidence="7 9" id="KW-0704">Schiff base</keyword>
<dbReference type="PANTHER" id="PTHR33866:SF2">
    <property type="entry name" value="S-ADENOSYLMETHIONINE DECARBOXYLASE PROENZYME"/>
    <property type="match status" value="1"/>
</dbReference>
<organism evidence="10 11">
    <name type="scientific">Candidatus Sungbacteria bacterium RIFCSPHIGHO2_01_FULL_50_25</name>
    <dbReference type="NCBI Taxonomy" id="1802265"/>
    <lineage>
        <taxon>Bacteria</taxon>
        <taxon>Candidatus Sungiibacteriota</taxon>
    </lineage>
</organism>
<proteinExistence type="inferred from homology"/>
<feature type="chain" id="PRO_5023261887" description="S-adenosylmethionine decarboxylase alpha chain" evidence="9">
    <location>
        <begin position="75"/>
        <end position="143"/>
    </location>
</feature>
<feature type="modified residue" description="Pyruvic acid (Ser); by autocatalysis" evidence="9">
    <location>
        <position position="75"/>
    </location>
</feature>
<dbReference type="Gene3D" id="3.60.90.10">
    <property type="entry name" value="S-adenosylmethionine decarboxylase"/>
    <property type="match status" value="1"/>
</dbReference>
<keyword evidence="5 9" id="KW-0865">Zymogen</keyword>
<dbReference type="Proteomes" id="UP000178574">
    <property type="component" value="Unassembled WGS sequence"/>
</dbReference>
<reference evidence="10 11" key="1">
    <citation type="journal article" date="2016" name="Nat. Commun.">
        <title>Thousands of microbial genomes shed light on interconnected biogeochemical processes in an aquifer system.</title>
        <authorList>
            <person name="Anantharaman K."/>
            <person name="Brown C.T."/>
            <person name="Hug L.A."/>
            <person name="Sharon I."/>
            <person name="Castelle C.J."/>
            <person name="Probst A.J."/>
            <person name="Thomas B.C."/>
            <person name="Singh A."/>
            <person name="Wilkins M.J."/>
            <person name="Karaoz U."/>
            <person name="Brodie E.L."/>
            <person name="Williams K.H."/>
            <person name="Hubbard S.S."/>
            <person name="Banfield J.F."/>
        </authorList>
    </citation>
    <scope>NUCLEOTIDE SEQUENCE [LARGE SCALE GENOMIC DNA]</scope>
</reference>
<dbReference type="HAMAP" id="MF_00464">
    <property type="entry name" value="AdoMetDC_1"/>
    <property type="match status" value="1"/>
</dbReference>
<dbReference type="GO" id="GO:0008295">
    <property type="term" value="P:spermidine biosynthetic process"/>
    <property type="evidence" value="ECO:0007669"/>
    <property type="project" value="UniProtKB-UniRule"/>
</dbReference>
<dbReference type="EMBL" id="MHQD01000020">
    <property type="protein sequence ID" value="OGZ96107.1"/>
    <property type="molecule type" value="Genomic_DNA"/>
</dbReference>
<evidence type="ECO:0000256" key="5">
    <source>
        <dbReference type="ARBA" id="ARBA00023145"/>
    </source>
</evidence>
<evidence type="ECO:0000256" key="1">
    <source>
        <dbReference type="ARBA" id="ARBA00022793"/>
    </source>
</evidence>
<gene>
    <name evidence="9" type="primary">speH</name>
    <name evidence="10" type="ORF">A2847_00410</name>
</gene>
<feature type="active site" description="Schiff-base intermediate with substrate; via pyruvic acid" evidence="9">
    <location>
        <position position="75"/>
    </location>
</feature>
<dbReference type="EC" id="4.1.1.50" evidence="9"/>
<dbReference type="AlphaFoldDB" id="A0A1G2K9L0"/>
<dbReference type="SUPFAM" id="SSF56276">
    <property type="entry name" value="S-adenosylmethionine decarboxylase"/>
    <property type="match status" value="1"/>
</dbReference>
<feature type="chain" id="PRO_5023261886" description="S-adenosylmethionine decarboxylase beta chain" evidence="9">
    <location>
        <begin position="1"/>
        <end position="74"/>
    </location>
</feature>
<dbReference type="InterPro" id="IPR016067">
    <property type="entry name" value="S-AdoMet_deCO2ase_core"/>
</dbReference>
<keyword evidence="8 9" id="KW-0670">Pyruvate</keyword>
<comment type="PTM">
    <text evidence="9">Is synthesized initially as an inactive proenzyme. Formation of the active enzyme involves a self-maturation process in which the active site pyruvoyl group is generated from an internal serine residue via an autocatalytic post-translational modification. Two non-identical subunits are generated from the proenzyme in this reaction, and the pyruvate is formed at the N-terminus of the alpha chain, which is derived from the carboxyl end of the proenzyme. The post-translation cleavage follows an unusual pathway, termed non-hydrolytic serinolysis, in which the side chain hydroxyl group of the serine supplies its oxygen atom to form the C-terminus of the beta chain, while the remainder of the serine residue undergoes an oxidative deamination to produce ammonia and the pyruvoyl group blocking the N-terminus of the alpha chain.</text>
</comment>
<sequence>MDLASGERSLGVHYLLSIFECKTGVLDDLHKVSSILVEATSRAHASMTGMITRKFDPLVPGTPAGVSVVIGIEESHVSIHTWPENSKASADVYTCGDDMEPEIAVKYIVRRFGSRRTEVTVFDRNTNRVTRTYTIPKLRRKLA</sequence>
<dbReference type="InterPro" id="IPR017716">
    <property type="entry name" value="S-AdoMet_deCOase_pro-enz"/>
</dbReference>
<comment type="function">
    <text evidence="9">Catalyzes the decarboxylation of S-adenosylmethionine to S-adenosylmethioninamine (dcAdoMet), the propylamine donor required for the synthesis of the polyamines spermine and spermidine from the diamine putrescine.</text>
</comment>
<keyword evidence="1 9" id="KW-0210">Decarboxylase</keyword>
<keyword evidence="2 9" id="KW-0068">Autocatalytic cleavage</keyword>
<dbReference type="UniPathway" id="UPA00331">
    <property type="reaction ID" value="UER00451"/>
</dbReference>
<comment type="subunit">
    <text evidence="9">Heterotetramer of two alpha and two beta chains arranged as a dimer of alpha/beta heterodimers.</text>
</comment>
<protein>
    <recommendedName>
        <fullName evidence="9">S-adenosylmethionine decarboxylase proenzyme</fullName>
        <shortName evidence="9">AdoMetDC</shortName>
        <shortName evidence="9">SAMDC</shortName>
        <ecNumber evidence="9">4.1.1.50</ecNumber>
    </recommendedName>
    <component>
        <recommendedName>
            <fullName evidence="9">S-adenosylmethionine decarboxylase beta chain</fullName>
        </recommendedName>
    </component>
    <component>
        <recommendedName>
            <fullName evidence="9">S-adenosylmethionine decarboxylase alpha chain</fullName>
        </recommendedName>
    </component>
</protein>
<feature type="site" description="Cleavage (non-hydrolytic); by autolysis" evidence="9">
    <location>
        <begin position="74"/>
        <end position="75"/>
    </location>
</feature>
<keyword evidence="6 9" id="KW-0456">Lyase</keyword>
<evidence type="ECO:0000256" key="6">
    <source>
        <dbReference type="ARBA" id="ARBA00023239"/>
    </source>
</evidence>
<feature type="active site" description="Proton acceptor; for processing activity" evidence="9">
    <location>
        <position position="80"/>
    </location>
</feature>
<evidence type="ECO:0000256" key="2">
    <source>
        <dbReference type="ARBA" id="ARBA00022813"/>
    </source>
</evidence>
<keyword evidence="4 9" id="KW-0620">Polyamine biosynthesis</keyword>
<dbReference type="Pfam" id="PF02675">
    <property type="entry name" value="AdoMet_dc"/>
    <property type="match status" value="1"/>
</dbReference>
<evidence type="ECO:0000256" key="3">
    <source>
        <dbReference type="ARBA" id="ARBA00023066"/>
    </source>
</evidence>
<dbReference type="InterPro" id="IPR003826">
    <property type="entry name" value="AdoMetDC_fam_prok"/>
</dbReference>
<evidence type="ECO:0000256" key="9">
    <source>
        <dbReference type="HAMAP-Rule" id="MF_00464"/>
    </source>
</evidence>
<evidence type="ECO:0000256" key="4">
    <source>
        <dbReference type="ARBA" id="ARBA00023115"/>
    </source>
</evidence>
<accession>A0A1G2K9L0</accession>
<comment type="similarity">
    <text evidence="9">Belongs to the prokaryotic AdoMetDC family. Type 1 subfamily.</text>
</comment>
<evidence type="ECO:0000313" key="11">
    <source>
        <dbReference type="Proteomes" id="UP000178574"/>
    </source>
</evidence>
<comment type="caution">
    <text evidence="10">The sequence shown here is derived from an EMBL/GenBank/DDBJ whole genome shotgun (WGS) entry which is preliminary data.</text>
</comment>
<comment type="pathway">
    <text evidence="9">Amine and polyamine biosynthesis; S-adenosylmethioninamine biosynthesis; S-adenosylmethioninamine from S-adenosyl-L-methionine: step 1/1.</text>
</comment>
<dbReference type="GO" id="GO:0004014">
    <property type="term" value="F:adenosylmethionine decarboxylase activity"/>
    <property type="evidence" value="ECO:0007669"/>
    <property type="project" value="UniProtKB-UniRule"/>
</dbReference>
<name>A0A1G2K9L0_9BACT</name>
<comment type="catalytic activity">
    <reaction evidence="9">
        <text>S-adenosyl-L-methionine + H(+) = S-adenosyl 3-(methylsulfanyl)propylamine + CO2</text>
        <dbReference type="Rhea" id="RHEA:15981"/>
        <dbReference type="ChEBI" id="CHEBI:15378"/>
        <dbReference type="ChEBI" id="CHEBI:16526"/>
        <dbReference type="ChEBI" id="CHEBI:57443"/>
        <dbReference type="ChEBI" id="CHEBI:59789"/>
        <dbReference type="EC" id="4.1.1.50"/>
    </reaction>
</comment>